<name>A0A0R3RQ37_9BILA</name>
<keyword evidence="2" id="KW-1185">Reference proteome</keyword>
<dbReference type="Proteomes" id="UP000050640">
    <property type="component" value="Unplaced"/>
</dbReference>
<accession>A0A0R3RQ37</accession>
<feature type="region of interest" description="Disordered" evidence="1">
    <location>
        <begin position="1"/>
        <end position="22"/>
    </location>
</feature>
<dbReference type="AlphaFoldDB" id="A0A0R3RQ37"/>
<evidence type="ECO:0000313" key="2">
    <source>
        <dbReference type="Proteomes" id="UP000050640"/>
    </source>
</evidence>
<evidence type="ECO:0000256" key="1">
    <source>
        <dbReference type="SAM" id="MobiDB-lite"/>
    </source>
</evidence>
<dbReference type="STRING" id="1147741.A0A0R3RQ37"/>
<dbReference type="WBParaSite" id="EEL_0000375701-mRNA-1">
    <property type="protein sequence ID" value="EEL_0000375701-mRNA-1"/>
    <property type="gene ID" value="EEL_0000375701"/>
</dbReference>
<evidence type="ECO:0000313" key="3">
    <source>
        <dbReference type="WBParaSite" id="EEL_0000375701-mRNA-1"/>
    </source>
</evidence>
<organism evidence="2 3">
    <name type="scientific">Elaeophora elaphi</name>
    <dbReference type="NCBI Taxonomy" id="1147741"/>
    <lineage>
        <taxon>Eukaryota</taxon>
        <taxon>Metazoa</taxon>
        <taxon>Ecdysozoa</taxon>
        <taxon>Nematoda</taxon>
        <taxon>Chromadorea</taxon>
        <taxon>Rhabditida</taxon>
        <taxon>Spirurina</taxon>
        <taxon>Spiruromorpha</taxon>
        <taxon>Filarioidea</taxon>
        <taxon>Onchocercidae</taxon>
        <taxon>Elaeophora</taxon>
    </lineage>
</organism>
<reference evidence="3" key="1">
    <citation type="submission" date="2017-02" db="UniProtKB">
        <authorList>
            <consortium name="WormBaseParasite"/>
        </authorList>
    </citation>
    <scope>IDENTIFICATION</scope>
</reference>
<proteinExistence type="predicted"/>
<protein>
    <submittedName>
        <fullName evidence="3">Uncharacterized protein</fullName>
    </submittedName>
</protein>
<sequence length="160" mass="17691">MSSAARPVRRSRRNVNTATTSTTHLDNVMSVDSSAGDASPPVEFNYQIPSVSVKITVAIRASYILILFIQIRRRRLNSDDPMEGCSKREGVSTRKKTDAKIELGVRLIAQMRLIHNTRRTVALERTSIGNGNEDQIDVGVVGNELTFEDNTGHVAIISLR</sequence>